<dbReference type="Pfam" id="PF01693">
    <property type="entry name" value="Cauli_VI"/>
    <property type="match status" value="1"/>
</dbReference>
<evidence type="ECO:0000259" key="2">
    <source>
        <dbReference type="Pfam" id="PF01693"/>
    </source>
</evidence>
<evidence type="ECO:0000313" key="3">
    <source>
        <dbReference type="EMBL" id="EDR04140.1"/>
    </source>
</evidence>
<protein>
    <submittedName>
        <fullName evidence="3">Predicted protein</fullName>
    </submittedName>
</protein>
<dbReference type="OrthoDB" id="3270804at2759"/>
<name>B0DM66_LACBS</name>
<dbReference type="EMBL" id="DS547119">
    <property type="protein sequence ID" value="EDR04140.1"/>
    <property type="molecule type" value="Genomic_DNA"/>
</dbReference>
<dbReference type="InParanoid" id="B0DM66"/>
<feature type="compositionally biased region" description="Low complexity" evidence="1">
    <location>
        <begin position="133"/>
        <end position="145"/>
    </location>
</feature>
<accession>B0DM66</accession>
<evidence type="ECO:0000256" key="1">
    <source>
        <dbReference type="SAM" id="MobiDB-lite"/>
    </source>
</evidence>
<feature type="region of interest" description="Disordered" evidence="1">
    <location>
        <begin position="133"/>
        <end position="158"/>
    </location>
</feature>
<proteinExistence type="predicted"/>
<reference evidence="3 4" key="1">
    <citation type="journal article" date="2008" name="Nature">
        <title>The genome of Laccaria bicolor provides insights into mycorrhizal symbiosis.</title>
        <authorList>
            <person name="Martin F."/>
            <person name="Aerts A."/>
            <person name="Ahren D."/>
            <person name="Brun A."/>
            <person name="Danchin E.G.J."/>
            <person name="Duchaussoy F."/>
            <person name="Gibon J."/>
            <person name="Kohler A."/>
            <person name="Lindquist E."/>
            <person name="Pereda V."/>
            <person name="Salamov A."/>
            <person name="Shapiro H.J."/>
            <person name="Wuyts J."/>
            <person name="Blaudez D."/>
            <person name="Buee M."/>
            <person name="Brokstein P."/>
            <person name="Canbaeck B."/>
            <person name="Cohen D."/>
            <person name="Courty P.E."/>
            <person name="Coutinho P.M."/>
            <person name="Delaruelle C."/>
            <person name="Detter J.C."/>
            <person name="Deveau A."/>
            <person name="DiFazio S."/>
            <person name="Duplessis S."/>
            <person name="Fraissinet-Tachet L."/>
            <person name="Lucic E."/>
            <person name="Frey-Klett P."/>
            <person name="Fourrey C."/>
            <person name="Feussner I."/>
            <person name="Gay G."/>
            <person name="Grimwood J."/>
            <person name="Hoegger P.J."/>
            <person name="Jain P."/>
            <person name="Kilaru S."/>
            <person name="Labbe J."/>
            <person name="Lin Y.C."/>
            <person name="Legue V."/>
            <person name="Le Tacon F."/>
            <person name="Marmeisse R."/>
            <person name="Melayah D."/>
            <person name="Montanini B."/>
            <person name="Muratet M."/>
            <person name="Nehls U."/>
            <person name="Niculita-Hirzel H."/>
            <person name="Oudot-Le Secq M.P."/>
            <person name="Peter M."/>
            <person name="Quesneville H."/>
            <person name="Rajashekar B."/>
            <person name="Reich M."/>
            <person name="Rouhier N."/>
            <person name="Schmutz J."/>
            <person name="Yin T."/>
            <person name="Chalot M."/>
            <person name="Henrissat B."/>
            <person name="Kuees U."/>
            <person name="Lucas S."/>
            <person name="Van de Peer Y."/>
            <person name="Podila G.K."/>
            <person name="Polle A."/>
            <person name="Pukkila P.J."/>
            <person name="Richardson P.M."/>
            <person name="Rouze P."/>
            <person name="Sanders I.R."/>
            <person name="Stajich J.E."/>
            <person name="Tunlid A."/>
            <person name="Tuskan G."/>
            <person name="Grigoriev I.V."/>
        </authorList>
    </citation>
    <scope>NUCLEOTIDE SEQUENCE [LARGE SCALE GENOMIC DNA]</scope>
    <source>
        <strain evidence="4">S238N-H82 / ATCC MYA-4686</strain>
    </source>
</reference>
<dbReference type="RefSeq" id="XP_001885031.1">
    <property type="nucleotide sequence ID" value="XM_001884996.1"/>
</dbReference>
<dbReference type="InterPro" id="IPR011320">
    <property type="entry name" value="RNase_H1_N"/>
</dbReference>
<dbReference type="KEGG" id="lbc:LACBIDRAFT_330707"/>
<dbReference type="InterPro" id="IPR037056">
    <property type="entry name" value="RNase_H1_N_sf"/>
</dbReference>
<dbReference type="AlphaFoldDB" id="B0DM66"/>
<dbReference type="Gene3D" id="3.40.970.10">
    <property type="entry name" value="Ribonuclease H1, N-terminal domain"/>
    <property type="match status" value="1"/>
</dbReference>
<dbReference type="Proteomes" id="UP000001194">
    <property type="component" value="Unassembled WGS sequence"/>
</dbReference>
<sequence>MHIDSPEHRGSAMAPPPINWATRPVPSTCNSCKNLHCLADEPAANTARPSAVIADVKCAGNSQDDLRSAGDSIFSEPNCNLTHLLRHLGHSRFRQPRTSSRNDASFDGCNPSSGVQNLASAFAGLSTLANPTSSGSLTASLSTNSRNDPSLDGRDPSSEVQNLASAFAGLSTSTNPTPIGSLAARTTQVPDRRQHQPSPFRTVVLQRTSPLALRTVPLSASESGMSSPIKKRYYGILVGKCTGVYYDEWDNVLPLVKHVPDAHYQGFSTHKVAQEYYLGAKALNKVRIVRNPSDDEIYGLVATTYIMYS</sequence>
<keyword evidence="4" id="KW-1185">Reference proteome</keyword>
<dbReference type="HOGENOM" id="CLU_1026894_0_0_1"/>
<dbReference type="GeneID" id="6080732"/>
<dbReference type="SUPFAM" id="SSF55658">
    <property type="entry name" value="L9 N-domain-like"/>
    <property type="match status" value="1"/>
</dbReference>
<dbReference type="InterPro" id="IPR009027">
    <property type="entry name" value="Ribosomal_bL9/RNase_H1_N"/>
</dbReference>
<organism evidence="4">
    <name type="scientific">Laccaria bicolor (strain S238N-H82 / ATCC MYA-4686)</name>
    <name type="common">Bicoloured deceiver</name>
    <name type="synonym">Laccaria laccata var. bicolor</name>
    <dbReference type="NCBI Taxonomy" id="486041"/>
    <lineage>
        <taxon>Eukaryota</taxon>
        <taxon>Fungi</taxon>
        <taxon>Dikarya</taxon>
        <taxon>Basidiomycota</taxon>
        <taxon>Agaricomycotina</taxon>
        <taxon>Agaricomycetes</taxon>
        <taxon>Agaricomycetidae</taxon>
        <taxon>Agaricales</taxon>
        <taxon>Agaricineae</taxon>
        <taxon>Hydnangiaceae</taxon>
        <taxon>Laccaria</taxon>
    </lineage>
</organism>
<evidence type="ECO:0000313" key="4">
    <source>
        <dbReference type="Proteomes" id="UP000001194"/>
    </source>
</evidence>
<feature type="domain" description="Ribonuclease H1 N-terminal" evidence="2">
    <location>
        <begin position="232"/>
        <end position="276"/>
    </location>
</feature>
<gene>
    <name evidence="3" type="ORF">LACBIDRAFT_330707</name>
</gene>